<protein>
    <recommendedName>
        <fullName evidence="5">DNA-directed RNA polymerase subunit Rpo11</fullName>
        <ecNumber evidence="5">2.7.7.6</ecNumber>
    </recommendedName>
    <alternativeName>
        <fullName evidence="5">DNA-directed RNA polymerase subunit L</fullName>
    </alternativeName>
</protein>
<dbReference type="PROSITE" id="PS01154">
    <property type="entry name" value="RNA_POL_L_13KD"/>
    <property type="match status" value="1"/>
</dbReference>
<evidence type="ECO:0000256" key="1">
    <source>
        <dbReference type="ARBA" id="ARBA00022478"/>
    </source>
</evidence>
<accession>A0A0F7IDQ2</accession>
<comment type="similarity">
    <text evidence="4 5">Belongs to the archaeal Rpo11/eukaryotic RPB11/RPC19 RNA polymerase subunit family.</text>
</comment>
<name>A0A0F7IDQ2_9EURY</name>
<dbReference type="Gene3D" id="3.30.1360.10">
    <property type="entry name" value="RNA polymerase, RBP11-like subunit"/>
    <property type="match status" value="1"/>
</dbReference>
<dbReference type="HOGENOM" id="CLU_090381_5_3_2"/>
<comment type="catalytic activity">
    <reaction evidence="5">
        <text>RNA(n) + a ribonucleoside 5'-triphosphate = RNA(n+1) + diphosphate</text>
        <dbReference type="Rhea" id="RHEA:21248"/>
        <dbReference type="Rhea" id="RHEA-COMP:14527"/>
        <dbReference type="Rhea" id="RHEA-COMP:17342"/>
        <dbReference type="ChEBI" id="CHEBI:33019"/>
        <dbReference type="ChEBI" id="CHEBI:61557"/>
        <dbReference type="ChEBI" id="CHEBI:140395"/>
        <dbReference type="EC" id="2.7.7.6"/>
    </reaction>
</comment>
<comment type="subcellular location">
    <subcellularLocation>
        <location evidence="5">Cytoplasm</location>
    </subcellularLocation>
</comment>
<dbReference type="InterPro" id="IPR008193">
    <property type="entry name" value="RNA_pol_Rpb11_13-16kDa_CS"/>
</dbReference>
<evidence type="ECO:0000313" key="7">
    <source>
        <dbReference type="EMBL" id="AKG91602.1"/>
    </source>
</evidence>
<dbReference type="OrthoDB" id="24205at2157"/>
<keyword evidence="1 5" id="KW-0240">DNA-directed RNA polymerase</keyword>
<keyword evidence="5 7" id="KW-0548">Nucleotidyltransferase</keyword>
<dbReference type="PANTHER" id="PTHR13946">
    <property type="entry name" value="DNA-DIRECTED RNA POLYMERASE I,II,III"/>
    <property type="match status" value="1"/>
</dbReference>
<sequence length="86" mass="9903">MEVKVIELTDDYAKLLIKGEDHTYLNLLQYELVNDESVLLAKYNVLHPLKDEAEFMIRTSGKSPIDALREANERIISKVEEVLSQL</sequence>
<dbReference type="GO" id="GO:0000428">
    <property type="term" value="C:DNA-directed RNA polymerase complex"/>
    <property type="evidence" value="ECO:0007669"/>
    <property type="project" value="UniProtKB-KW"/>
</dbReference>
<dbReference type="HAMAP" id="MF_00261">
    <property type="entry name" value="RNApol_arch_Rpo11"/>
    <property type="match status" value="1"/>
</dbReference>
<dbReference type="AlphaFoldDB" id="A0A0F7IDQ2"/>
<organism evidence="7 8">
    <name type="scientific">Geoglobus ahangari</name>
    <dbReference type="NCBI Taxonomy" id="113653"/>
    <lineage>
        <taxon>Archaea</taxon>
        <taxon>Methanobacteriati</taxon>
        <taxon>Methanobacteriota</taxon>
        <taxon>Archaeoglobi</taxon>
        <taxon>Archaeoglobales</taxon>
        <taxon>Archaeoglobaceae</taxon>
        <taxon>Geoglobus</taxon>
    </lineage>
</organism>
<keyword evidence="3 5" id="KW-0804">Transcription</keyword>
<dbReference type="SUPFAM" id="SSF55257">
    <property type="entry name" value="RBP11-like subunits of RNA polymerase"/>
    <property type="match status" value="1"/>
</dbReference>
<comment type="function">
    <text evidence="5">DNA-dependent RNA polymerase (RNAP) catalyzes the transcription of DNA into RNA using the four ribonucleoside triphosphates as substrates.</text>
</comment>
<dbReference type="InterPro" id="IPR009025">
    <property type="entry name" value="RBP11-like_dimer"/>
</dbReference>
<dbReference type="GO" id="GO:0003677">
    <property type="term" value="F:DNA binding"/>
    <property type="evidence" value="ECO:0007669"/>
    <property type="project" value="InterPro"/>
</dbReference>
<dbReference type="InParanoid" id="A0A0F7IDQ2"/>
<keyword evidence="5 7" id="KW-0808">Transferase</keyword>
<dbReference type="Pfam" id="PF13656">
    <property type="entry name" value="RNA_pol_L_2"/>
    <property type="match status" value="1"/>
</dbReference>
<evidence type="ECO:0000256" key="2">
    <source>
        <dbReference type="ARBA" id="ARBA00022490"/>
    </source>
</evidence>
<evidence type="ECO:0000256" key="3">
    <source>
        <dbReference type="ARBA" id="ARBA00023163"/>
    </source>
</evidence>
<dbReference type="GO" id="GO:0003899">
    <property type="term" value="F:DNA-directed RNA polymerase activity"/>
    <property type="evidence" value="ECO:0007669"/>
    <property type="project" value="UniProtKB-UniRule"/>
</dbReference>
<dbReference type="STRING" id="113653.GAH_01079"/>
<dbReference type="PANTHER" id="PTHR13946:SF28">
    <property type="entry name" value="DNA-DIRECTED RNA POLYMERASES I AND III SUBUNIT RPAC2"/>
    <property type="match status" value="1"/>
</dbReference>
<comment type="subunit">
    <text evidence="5">Part of the RNA polymerase complex.</text>
</comment>
<reference evidence="7 8" key="1">
    <citation type="submission" date="2015-04" db="EMBL/GenBank/DDBJ databases">
        <title>The complete genome sequence of the hyperthermophilic, obligate iron-reducing archaeon Geoglobus ahangari strain 234T.</title>
        <authorList>
            <person name="Manzella M.P."/>
            <person name="Holmes D.E."/>
            <person name="Rocheleau J.M."/>
            <person name="Chung A."/>
            <person name="Reguera G."/>
            <person name="Kashefi K."/>
        </authorList>
    </citation>
    <scope>NUCLEOTIDE SEQUENCE [LARGE SCALE GENOMIC DNA]</scope>
    <source>
        <strain evidence="7 8">234</strain>
    </source>
</reference>
<dbReference type="GO" id="GO:0006351">
    <property type="term" value="P:DNA-templated transcription"/>
    <property type="evidence" value="ECO:0007669"/>
    <property type="project" value="UniProtKB-UniRule"/>
</dbReference>
<dbReference type="CDD" id="cd06927">
    <property type="entry name" value="RNAP_L"/>
    <property type="match status" value="1"/>
</dbReference>
<feature type="domain" description="DNA-directed RNA polymerase RBP11-like dimerisation" evidence="6">
    <location>
        <begin position="13"/>
        <end position="84"/>
    </location>
</feature>
<dbReference type="RefSeq" id="WP_048095156.1">
    <property type="nucleotide sequence ID" value="NZ_CP011267.1"/>
</dbReference>
<proteinExistence type="inferred from homology"/>
<evidence type="ECO:0000313" key="8">
    <source>
        <dbReference type="Proteomes" id="UP000034723"/>
    </source>
</evidence>
<dbReference type="EC" id="2.7.7.6" evidence="5"/>
<dbReference type="GO" id="GO:0046983">
    <property type="term" value="F:protein dimerization activity"/>
    <property type="evidence" value="ECO:0007669"/>
    <property type="project" value="InterPro"/>
</dbReference>
<keyword evidence="2 5" id="KW-0963">Cytoplasm</keyword>
<evidence type="ECO:0000259" key="6">
    <source>
        <dbReference type="Pfam" id="PF13656"/>
    </source>
</evidence>
<dbReference type="InterPro" id="IPR036603">
    <property type="entry name" value="RBP11-like"/>
</dbReference>
<evidence type="ECO:0000256" key="4">
    <source>
        <dbReference type="ARBA" id="ARBA00025751"/>
    </source>
</evidence>
<dbReference type="EMBL" id="CP011267">
    <property type="protein sequence ID" value="AKG91602.1"/>
    <property type="molecule type" value="Genomic_DNA"/>
</dbReference>
<dbReference type="Proteomes" id="UP000034723">
    <property type="component" value="Chromosome"/>
</dbReference>
<dbReference type="KEGG" id="gah:GAH_01079"/>
<evidence type="ECO:0000256" key="5">
    <source>
        <dbReference type="HAMAP-Rule" id="MF_00261"/>
    </source>
</evidence>
<gene>
    <name evidence="5" type="primary">rpo11</name>
    <name evidence="5" type="synonym">rpoL</name>
    <name evidence="7" type="ORF">GAH_01079</name>
</gene>
<dbReference type="GO" id="GO:0005737">
    <property type="term" value="C:cytoplasm"/>
    <property type="evidence" value="ECO:0007669"/>
    <property type="project" value="UniProtKB-SubCell"/>
</dbReference>
<dbReference type="InterPro" id="IPR022905">
    <property type="entry name" value="Rpo11-like"/>
</dbReference>
<keyword evidence="8" id="KW-1185">Reference proteome</keyword>
<dbReference type="GeneID" id="24803654"/>